<evidence type="ECO:0000256" key="7">
    <source>
        <dbReference type="ARBA" id="ARBA00022958"/>
    </source>
</evidence>
<keyword evidence="3" id="KW-0633">Potassium transport</keyword>
<keyword evidence="6" id="KW-0851">Voltage-gated channel</keyword>
<dbReference type="GO" id="GO:0005249">
    <property type="term" value="F:voltage-gated potassium channel activity"/>
    <property type="evidence" value="ECO:0007669"/>
    <property type="project" value="InterPro"/>
</dbReference>
<evidence type="ECO:0000256" key="10">
    <source>
        <dbReference type="ARBA" id="ARBA00023136"/>
    </source>
</evidence>
<dbReference type="Gene3D" id="1.10.287.70">
    <property type="match status" value="1"/>
</dbReference>
<dbReference type="EMBL" id="SMJU01000006">
    <property type="protein sequence ID" value="TDB65164.1"/>
    <property type="molecule type" value="Genomic_DNA"/>
</dbReference>
<dbReference type="PRINTS" id="PR00169">
    <property type="entry name" value="KCHANNEL"/>
</dbReference>
<comment type="subcellular location">
    <subcellularLocation>
        <location evidence="1">Membrane</location>
        <topology evidence="1">Multi-pass membrane protein</topology>
    </subcellularLocation>
</comment>
<dbReference type="GO" id="GO:0001508">
    <property type="term" value="P:action potential"/>
    <property type="evidence" value="ECO:0007669"/>
    <property type="project" value="TreeGrafter"/>
</dbReference>
<accession>A0A4R4KBB6</accession>
<evidence type="ECO:0000256" key="9">
    <source>
        <dbReference type="ARBA" id="ARBA00023065"/>
    </source>
</evidence>
<evidence type="ECO:0000256" key="2">
    <source>
        <dbReference type="ARBA" id="ARBA00022448"/>
    </source>
</evidence>
<keyword evidence="9" id="KW-0406">Ion transport</keyword>
<feature type="domain" description="Ion transport" evidence="13">
    <location>
        <begin position="26"/>
        <end position="250"/>
    </location>
</feature>
<name>A0A4R4KBB6_9BACT</name>
<keyword evidence="8 12" id="KW-1133">Transmembrane helix</keyword>
<dbReference type="OrthoDB" id="9799090at2"/>
<evidence type="ECO:0000256" key="12">
    <source>
        <dbReference type="SAM" id="Phobius"/>
    </source>
</evidence>
<evidence type="ECO:0000256" key="4">
    <source>
        <dbReference type="ARBA" id="ARBA00022692"/>
    </source>
</evidence>
<evidence type="ECO:0000256" key="5">
    <source>
        <dbReference type="ARBA" id="ARBA00022826"/>
    </source>
</evidence>
<dbReference type="FunFam" id="1.10.287.70:FF:000028">
    <property type="entry name" value="potassium voltage-gated channel subfamily D member 3"/>
    <property type="match status" value="1"/>
</dbReference>
<keyword evidence="11" id="KW-0407">Ion channel</keyword>
<dbReference type="InterPro" id="IPR027359">
    <property type="entry name" value="Volt_channel_dom_sf"/>
</dbReference>
<dbReference type="PANTHER" id="PTHR11537:SF254">
    <property type="entry name" value="POTASSIUM VOLTAGE-GATED CHANNEL PROTEIN SHAB"/>
    <property type="match status" value="1"/>
</dbReference>
<evidence type="ECO:0000259" key="13">
    <source>
        <dbReference type="Pfam" id="PF00520"/>
    </source>
</evidence>
<reference evidence="14 15" key="1">
    <citation type="submission" date="2019-02" db="EMBL/GenBank/DDBJ databases">
        <title>Arundinibacter roseus gen. nov., sp. nov., a new member of the family Cytophagaceae.</title>
        <authorList>
            <person name="Szuroczki S."/>
            <person name="Khayer B."/>
            <person name="Sproer C."/>
            <person name="Toumi M."/>
            <person name="Szabo A."/>
            <person name="Felfoldi T."/>
            <person name="Schumann P."/>
            <person name="Toth E."/>
        </authorList>
    </citation>
    <scope>NUCLEOTIDE SEQUENCE [LARGE SCALE GENOMIC DNA]</scope>
    <source>
        <strain evidence="14 15">DMA-k-7a</strain>
    </source>
</reference>
<keyword evidence="10 12" id="KW-0472">Membrane</keyword>
<dbReference type="RefSeq" id="WP_132117367.1">
    <property type="nucleotide sequence ID" value="NZ_SMJU01000006.1"/>
</dbReference>
<keyword evidence="5" id="KW-0631">Potassium channel</keyword>
<keyword evidence="2" id="KW-0813">Transport</keyword>
<sequence length="275" mass="31767">MNTFRKQVHYALAISHKKKRGIPLAINLFIFSLIALNSLAIVLHSVPEYQTHSELSSFFSSFEFFSVILFSIEYIFRVWSCVEQEEYRHPFWGRIRYMLSAWALIDLLAIFPYYLTFFTTDFGLIRMLRILRIVRLYRFSRYSHALRMIQKAILYTKEELILSYTFVLFALMIASSIIYFLENPAQPEAFPSIPASIWWGIVTMTTVGYGDVYPITALGKIFGGFLAVLGVALFSLPTGILASGFIEQINETKRKRKASTPTKCPHCGQEIEHEH</sequence>
<dbReference type="PANTHER" id="PTHR11537">
    <property type="entry name" value="VOLTAGE-GATED POTASSIUM CHANNEL"/>
    <property type="match status" value="1"/>
</dbReference>
<evidence type="ECO:0000313" key="14">
    <source>
        <dbReference type="EMBL" id="TDB65164.1"/>
    </source>
</evidence>
<evidence type="ECO:0000256" key="11">
    <source>
        <dbReference type="ARBA" id="ARBA00023303"/>
    </source>
</evidence>
<evidence type="ECO:0000256" key="8">
    <source>
        <dbReference type="ARBA" id="ARBA00022989"/>
    </source>
</evidence>
<feature type="transmembrane region" description="Helical" evidence="12">
    <location>
        <begin position="21"/>
        <end position="43"/>
    </location>
</feature>
<keyword evidence="4 12" id="KW-0812">Transmembrane</keyword>
<dbReference type="Gene3D" id="1.20.120.350">
    <property type="entry name" value="Voltage-gated potassium channels. Chain C"/>
    <property type="match status" value="1"/>
</dbReference>
<dbReference type="GO" id="GO:0008076">
    <property type="term" value="C:voltage-gated potassium channel complex"/>
    <property type="evidence" value="ECO:0007669"/>
    <property type="project" value="InterPro"/>
</dbReference>
<proteinExistence type="predicted"/>
<dbReference type="InterPro" id="IPR028325">
    <property type="entry name" value="VG_K_chnl"/>
</dbReference>
<keyword evidence="15" id="KW-1185">Reference proteome</keyword>
<feature type="transmembrane region" description="Helical" evidence="12">
    <location>
        <begin position="97"/>
        <end position="116"/>
    </location>
</feature>
<gene>
    <name evidence="14" type="ORF">EZE20_10665</name>
</gene>
<dbReference type="Pfam" id="PF00520">
    <property type="entry name" value="Ion_trans"/>
    <property type="match status" value="1"/>
</dbReference>
<organism evidence="14 15">
    <name type="scientific">Arundinibacter roseus</name>
    <dbReference type="NCBI Taxonomy" id="2070510"/>
    <lineage>
        <taxon>Bacteria</taxon>
        <taxon>Pseudomonadati</taxon>
        <taxon>Bacteroidota</taxon>
        <taxon>Cytophagia</taxon>
        <taxon>Cytophagales</taxon>
        <taxon>Spirosomataceae</taxon>
        <taxon>Arundinibacter</taxon>
    </lineage>
</organism>
<keyword evidence="7" id="KW-0630">Potassium</keyword>
<feature type="transmembrane region" description="Helical" evidence="12">
    <location>
        <begin position="221"/>
        <end position="246"/>
    </location>
</feature>
<dbReference type="Proteomes" id="UP000295706">
    <property type="component" value="Unassembled WGS sequence"/>
</dbReference>
<feature type="transmembrane region" description="Helical" evidence="12">
    <location>
        <begin position="55"/>
        <end position="76"/>
    </location>
</feature>
<dbReference type="AlphaFoldDB" id="A0A4R4KBB6"/>
<feature type="transmembrane region" description="Helical" evidence="12">
    <location>
        <begin position="160"/>
        <end position="181"/>
    </location>
</feature>
<evidence type="ECO:0000256" key="3">
    <source>
        <dbReference type="ARBA" id="ARBA00022538"/>
    </source>
</evidence>
<evidence type="ECO:0000256" key="1">
    <source>
        <dbReference type="ARBA" id="ARBA00004141"/>
    </source>
</evidence>
<evidence type="ECO:0000256" key="6">
    <source>
        <dbReference type="ARBA" id="ARBA00022882"/>
    </source>
</evidence>
<comment type="caution">
    <text evidence="14">The sequence shown here is derived from an EMBL/GenBank/DDBJ whole genome shotgun (WGS) entry which is preliminary data.</text>
</comment>
<dbReference type="InterPro" id="IPR005821">
    <property type="entry name" value="Ion_trans_dom"/>
</dbReference>
<dbReference type="SUPFAM" id="SSF81324">
    <property type="entry name" value="Voltage-gated potassium channels"/>
    <property type="match status" value="1"/>
</dbReference>
<evidence type="ECO:0000313" key="15">
    <source>
        <dbReference type="Proteomes" id="UP000295706"/>
    </source>
</evidence>
<protein>
    <submittedName>
        <fullName evidence="14">Ion transporter</fullName>
    </submittedName>
</protein>